<keyword evidence="1" id="KW-0472">Membrane</keyword>
<dbReference type="OrthoDB" id="117342at2157"/>
<dbReference type="InterPro" id="IPR013229">
    <property type="entry name" value="PEGA"/>
</dbReference>
<dbReference type="eggNOG" id="arCOG03264">
    <property type="taxonomic scope" value="Archaea"/>
</dbReference>
<dbReference type="Proteomes" id="UP000002408">
    <property type="component" value="Chromosome"/>
</dbReference>
<evidence type="ECO:0000256" key="1">
    <source>
        <dbReference type="SAM" id="Phobius"/>
    </source>
</evidence>
<evidence type="ECO:0000259" key="2">
    <source>
        <dbReference type="Pfam" id="PF08308"/>
    </source>
</evidence>
<evidence type="ECO:0000313" key="4">
    <source>
        <dbReference type="Proteomes" id="UP000002408"/>
    </source>
</evidence>
<dbReference type="PROSITE" id="PS51257">
    <property type="entry name" value="PROKAR_LIPOPROTEIN"/>
    <property type="match status" value="1"/>
</dbReference>
<organism evidence="3 4">
    <name type="scientific">Methanoregula boonei (strain DSM 21154 / JCM 14090 / 6A8)</name>
    <dbReference type="NCBI Taxonomy" id="456442"/>
    <lineage>
        <taxon>Archaea</taxon>
        <taxon>Methanobacteriati</taxon>
        <taxon>Methanobacteriota</taxon>
        <taxon>Stenosarchaea group</taxon>
        <taxon>Methanomicrobia</taxon>
        <taxon>Methanomicrobiales</taxon>
        <taxon>Methanoregulaceae</taxon>
        <taxon>Methanoregula</taxon>
    </lineage>
</organism>
<dbReference type="Pfam" id="PF08308">
    <property type="entry name" value="PEGA"/>
    <property type="match status" value="1"/>
</dbReference>
<dbReference type="GeneID" id="5411561"/>
<dbReference type="STRING" id="456442.Mboo_1438"/>
<keyword evidence="1" id="KW-1133">Transmembrane helix</keyword>
<protein>
    <recommendedName>
        <fullName evidence="2">PEGA domain-containing protein</fullName>
    </recommendedName>
</protein>
<feature type="transmembrane region" description="Helical" evidence="1">
    <location>
        <begin position="162"/>
        <end position="180"/>
    </location>
</feature>
<accession>A7I895</accession>
<name>A7I895_METB6</name>
<proteinExistence type="predicted"/>
<dbReference type="AlphaFoldDB" id="A7I895"/>
<keyword evidence="1" id="KW-0812">Transmembrane</keyword>
<dbReference type="RefSeq" id="WP_012106990.1">
    <property type="nucleotide sequence ID" value="NC_009712.1"/>
</dbReference>
<dbReference type="EMBL" id="CP000780">
    <property type="protein sequence ID" value="ABS55956.1"/>
    <property type="molecule type" value="Genomic_DNA"/>
</dbReference>
<gene>
    <name evidence="3" type="ordered locus">Mboo_1438</name>
</gene>
<sequence precursor="true">MRKEILLVLFVCSVLIGCAMAAVPDANQTVAANTTTTVTTAPQLIGGNMGTYLVTSNVEGANVTFDSDYKGIITGGQLAVPVYTTGTPYRTITVQAPGYQIATVNITQYPAANQTVDVPVTLVPLAAANTTEVQANATAPATVSTEMTTAMAPVSPAPTKSGSLPFAALGAFVVLGIFAIRSRR</sequence>
<reference evidence="4" key="1">
    <citation type="journal article" date="2015" name="Microbiology">
        <title>Genome of Methanoregula boonei 6A8 reveals adaptations to oligotrophic peatland environments.</title>
        <authorList>
            <person name="Braeuer S."/>
            <person name="Cadillo-Quiroz H."/>
            <person name="Kyrpides N."/>
            <person name="Woyke T."/>
            <person name="Goodwin L."/>
            <person name="Detter C."/>
            <person name="Podell S."/>
            <person name="Yavitt J.B."/>
            <person name="Zinder S.H."/>
        </authorList>
    </citation>
    <scope>NUCLEOTIDE SEQUENCE [LARGE SCALE GENOMIC DNA]</scope>
    <source>
        <strain evidence="4">DSM 21154 / JCM 14090 / 6A8</strain>
    </source>
</reference>
<keyword evidence="4" id="KW-1185">Reference proteome</keyword>
<dbReference type="HOGENOM" id="CLU_1465077_0_0_2"/>
<evidence type="ECO:0000313" key="3">
    <source>
        <dbReference type="EMBL" id="ABS55956.1"/>
    </source>
</evidence>
<dbReference type="KEGG" id="mbn:Mboo_1438"/>
<feature type="domain" description="PEGA" evidence="2">
    <location>
        <begin position="49"/>
        <end position="124"/>
    </location>
</feature>